<evidence type="ECO:0000313" key="4">
    <source>
        <dbReference type="Proteomes" id="UP001158576"/>
    </source>
</evidence>
<name>A0ABN7S3C2_OIKDI</name>
<feature type="compositionally biased region" description="Basic and acidic residues" evidence="1">
    <location>
        <begin position="142"/>
        <end position="155"/>
    </location>
</feature>
<feature type="signal peptide" evidence="2">
    <location>
        <begin position="1"/>
        <end position="16"/>
    </location>
</feature>
<gene>
    <name evidence="3" type="ORF">OKIOD_LOCUS3081</name>
</gene>
<proteinExistence type="predicted"/>
<feature type="region of interest" description="Disordered" evidence="1">
    <location>
        <begin position="72"/>
        <end position="120"/>
    </location>
</feature>
<organism evidence="3 4">
    <name type="scientific">Oikopleura dioica</name>
    <name type="common">Tunicate</name>
    <dbReference type="NCBI Taxonomy" id="34765"/>
    <lineage>
        <taxon>Eukaryota</taxon>
        <taxon>Metazoa</taxon>
        <taxon>Chordata</taxon>
        <taxon>Tunicata</taxon>
        <taxon>Appendicularia</taxon>
        <taxon>Copelata</taxon>
        <taxon>Oikopleuridae</taxon>
        <taxon>Oikopleura</taxon>
    </lineage>
</organism>
<evidence type="ECO:0000256" key="2">
    <source>
        <dbReference type="SAM" id="SignalP"/>
    </source>
</evidence>
<feature type="compositionally biased region" description="Basic residues" evidence="1">
    <location>
        <begin position="72"/>
        <end position="108"/>
    </location>
</feature>
<protein>
    <submittedName>
        <fullName evidence="3">Oidioi.mRNA.OKI2018_I69.PAR.g11523.t1.cds</fullName>
    </submittedName>
</protein>
<reference evidence="3 4" key="1">
    <citation type="submission" date="2021-04" db="EMBL/GenBank/DDBJ databases">
        <authorList>
            <person name="Bliznina A."/>
        </authorList>
    </citation>
    <scope>NUCLEOTIDE SEQUENCE [LARGE SCALE GENOMIC DNA]</scope>
</reference>
<dbReference type="EMBL" id="OU015568">
    <property type="protein sequence ID" value="CAG5087349.1"/>
    <property type="molecule type" value="Genomic_DNA"/>
</dbReference>
<accession>A0ABN7S3C2</accession>
<evidence type="ECO:0000313" key="3">
    <source>
        <dbReference type="EMBL" id="CAG5087349.1"/>
    </source>
</evidence>
<keyword evidence="2" id="KW-0732">Signal</keyword>
<feature type="compositionally biased region" description="Basic and acidic residues" evidence="1">
    <location>
        <begin position="109"/>
        <end position="118"/>
    </location>
</feature>
<sequence>MKVLYVYALLIGFTTGAKVFTKKNGKKREHHVTRTSTDEFSPEFSLEDPMAIQAKRRKMTMKLRRQTERMIKAARKAKARAVRSSRRRSKRHRSKNRDKNGRKSRRHREPKEERKFNDRFSGISKLKSFDESEVLGTRRGRKAEMARNEMRDFRQFRPPGSFNMRFSRLSPNGYRYRP</sequence>
<keyword evidence="4" id="KW-1185">Reference proteome</keyword>
<feature type="chain" id="PRO_5045201052" evidence="2">
    <location>
        <begin position="17"/>
        <end position="178"/>
    </location>
</feature>
<feature type="region of interest" description="Disordered" evidence="1">
    <location>
        <begin position="134"/>
        <end position="157"/>
    </location>
</feature>
<evidence type="ECO:0000256" key="1">
    <source>
        <dbReference type="SAM" id="MobiDB-lite"/>
    </source>
</evidence>
<dbReference type="Proteomes" id="UP001158576">
    <property type="component" value="Chromosome PAR"/>
</dbReference>